<evidence type="ECO:0000313" key="3">
    <source>
        <dbReference type="WBParaSite" id="L893_g8652.t1"/>
    </source>
</evidence>
<reference evidence="3" key="1">
    <citation type="submission" date="2016-11" db="UniProtKB">
        <authorList>
            <consortium name="WormBaseParasite"/>
        </authorList>
    </citation>
    <scope>IDENTIFICATION</scope>
</reference>
<accession>A0A1I8ARB3</accession>
<organism evidence="2 3">
    <name type="scientific">Steinernema glaseri</name>
    <dbReference type="NCBI Taxonomy" id="37863"/>
    <lineage>
        <taxon>Eukaryota</taxon>
        <taxon>Metazoa</taxon>
        <taxon>Ecdysozoa</taxon>
        <taxon>Nematoda</taxon>
        <taxon>Chromadorea</taxon>
        <taxon>Rhabditida</taxon>
        <taxon>Tylenchina</taxon>
        <taxon>Panagrolaimomorpha</taxon>
        <taxon>Strongyloidoidea</taxon>
        <taxon>Steinernematidae</taxon>
        <taxon>Steinernema</taxon>
    </lineage>
</organism>
<evidence type="ECO:0000256" key="1">
    <source>
        <dbReference type="SAM" id="MobiDB-lite"/>
    </source>
</evidence>
<dbReference type="Proteomes" id="UP000095287">
    <property type="component" value="Unplaced"/>
</dbReference>
<proteinExistence type="predicted"/>
<dbReference type="WBParaSite" id="L893_g8652.t1">
    <property type="protein sequence ID" value="L893_g8652.t1"/>
    <property type="gene ID" value="L893_g8652"/>
</dbReference>
<keyword evidence="2" id="KW-1185">Reference proteome</keyword>
<dbReference type="AlphaFoldDB" id="A0A1I8ARB3"/>
<feature type="region of interest" description="Disordered" evidence="1">
    <location>
        <begin position="73"/>
        <end position="98"/>
    </location>
</feature>
<sequence>MLNPPAASPLPGRVNFQGKKLAHKNVSVYPHEPRSVCTVAPSSQEQKLERLLKIAASDRLEASSAANGLISCGADGANSARKQTPSAAARLRRKSARTDLSLRPQGVKDGEYVFLNDESCGQSRECDPKKRLILTDGPAEFQKGYGGSPTLTDINI</sequence>
<evidence type="ECO:0000313" key="2">
    <source>
        <dbReference type="Proteomes" id="UP000095287"/>
    </source>
</evidence>
<name>A0A1I8ARB3_9BILA</name>
<protein>
    <submittedName>
        <fullName evidence="3">Uncharacterized protein</fullName>
    </submittedName>
</protein>